<dbReference type="HOGENOM" id="CLU_946062_0_0_3"/>
<dbReference type="STRING" id="203124.Tery_2522"/>
<sequence>MSQGSQKNNSFCFCTVAFGKNYIHLSKLLADDLHKFALGRNFIIFTDNPLEFKDKSNVQAIKHWCRGVLPYNERRFAIYYSLSIFNSVIYLDADVRIFSPLTVELDFYPGLTARSCGSMEKHLKTQFDRPLFSASKAKKKAVIDKMAEQVGVDLYSQQVKFINEFLFVVTAYEGRELDFLKLWGELAIYAGILGMHKHPTYAMALAAFKTGFPIYYSEMNGLDFFDDRIEKVKISKGQSVPEARQKYFAQQYNIEKKSQTILERLIKRIFSWLSLKYNFIGVRLIYYLNSSILKDYPSS</sequence>
<gene>
    <name evidence="1" type="ordered locus">Tery_2522</name>
</gene>
<dbReference type="EMBL" id="CP000393">
    <property type="protein sequence ID" value="ABG51728.1"/>
    <property type="molecule type" value="Genomic_DNA"/>
</dbReference>
<dbReference type="KEGG" id="ter:Tery_2522"/>
<organism evidence="1">
    <name type="scientific">Trichodesmium erythraeum (strain IMS101)</name>
    <dbReference type="NCBI Taxonomy" id="203124"/>
    <lineage>
        <taxon>Bacteria</taxon>
        <taxon>Bacillati</taxon>
        <taxon>Cyanobacteriota</taxon>
        <taxon>Cyanophyceae</taxon>
        <taxon>Oscillatoriophycideae</taxon>
        <taxon>Oscillatoriales</taxon>
        <taxon>Microcoleaceae</taxon>
        <taxon>Trichodesmium</taxon>
    </lineage>
</organism>
<dbReference type="RefSeq" id="WP_011612091.1">
    <property type="nucleotide sequence ID" value="NC_008312.1"/>
</dbReference>
<protein>
    <submittedName>
        <fullName evidence="1">Uncharacterized protein</fullName>
    </submittedName>
</protein>
<name>Q111U6_TRIEI</name>
<reference evidence="1" key="1">
    <citation type="submission" date="2006-06" db="EMBL/GenBank/DDBJ databases">
        <title>Complete sequence of Trichodesmium erythraeum IMS101.</title>
        <authorList>
            <consortium name="US DOE Joint Genome Institute"/>
            <person name="Copeland A."/>
            <person name="Lucas S."/>
            <person name="Lapidus A."/>
            <person name="Barry K."/>
            <person name="Detter J.C."/>
            <person name="Glavina del Rio T."/>
            <person name="Hammon N."/>
            <person name="Israni S."/>
            <person name="Dalin E."/>
            <person name="Tice H."/>
            <person name="Pitluck S."/>
            <person name="Kiss H."/>
            <person name="Munk A.C."/>
            <person name="Brettin T."/>
            <person name="Bruce D."/>
            <person name="Han C."/>
            <person name="Tapia R."/>
            <person name="Gilna P."/>
            <person name="Schmutz J."/>
            <person name="Larimer F."/>
            <person name="Land M."/>
            <person name="Hauser L."/>
            <person name="Kyrpides N."/>
            <person name="Kim E."/>
            <person name="Richardson P."/>
        </authorList>
    </citation>
    <scope>NUCLEOTIDE SEQUENCE [LARGE SCALE GENOMIC DNA]</scope>
    <source>
        <strain evidence="1">IMS101</strain>
    </source>
</reference>
<dbReference type="eggNOG" id="ENOG502ZSUA">
    <property type="taxonomic scope" value="Bacteria"/>
</dbReference>
<evidence type="ECO:0000313" key="1">
    <source>
        <dbReference type="EMBL" id="ABG51728.1"/>
    </source>
</evidence>
<dbReference type="AlphaFoldDB" id="Q111U6"/>
<proteinExistence type="predicted"/>
<accession>Q111U6</accession>
<dbReference type="OrthoDB" id="479717at2"/>